<accession>A0A0H2R0Y9</accession>
<feature type="non-terminal residue" evidence="1">
    <location>
        <position position="1"/>
    </location>
</feature>
<dbReference type="Proteomes" id="UP000053477">
    <property type="component" value="Unassembled WGS sequence"/>
</dbReference>
<keyword evidence="2" id="KW-1185">Reference proteome</keyword>
<reference evidence="1 2" key="1">
    <citation type="submission" date="2015-04" db="EMBL/GenBank/DDBJ databases">
        <title>Complete genome sequence of Schizopora paradoxa KUC8140, a cosmopolitan wood degrader in East Asia.</title>
        <authorList>
            <consortium name="DOE Joint Genome Institute"/>
            <person name="Min B."/>
            <person name="Park H."/>
            <person name="Jang Y."/>
            <person name="Kim J.-J."/>
            <person name="Kim K.H."/>
            <person name="Pangilinan J."/>
            <person name="Lipzen A."/>
            <person name="Riley R."/>
            <person name="Grigoriev I.V."/>
            <person name="Spatafora J.W."/>
            <person name="Choi I.-G."/>
        </authorList>
    </citation>
    <scope>NUCLEOTIDE SEQUENCE [LARGE SCALE GENOMIC DNA]</scope>
    <source>
        <strain evidence="1 2">KUC8140</strain>
    </source>
</reference>
<evidence type="ECO:0000313" key="1">
    <source>
        <dbReference type="EMBL" id="KLO05394.1"/>
    </source>
</evidence>
<protein>
    <submittedName>
        <fullName evidence="1">Uncharacterized protein</fullName>
    </submittedName>
</protein>
<dbReference type="Gene3D" id="3.40.630.30">
    <property type="match status" value="1"/>
</dbReference>
<dbReference type="AlphaFoldDB" id="A0A0H2R0Y9"/>
<dbReference type="EMBL" id="KQ086314">
    <property type="protein sequence ID" value="KLO05394.1"/>
    <property type="molecule type" value="Genomic_DNA"/>
</dbReference>
<gene>
    <name evidence="1" type="ORF">SCHPADRAFT_839474</name>
</gene>
<dbReference type="InParanoid" id="A0A0H2R0Y9"/>
<sequence length="118" mass="13295">EEGFNRFMAALEQKDAEAAKWWKEYYMNKYASFTDGCLDGPEAKQGGWRLQVIGVLPEYQRYGIGAALIKVIEDKVNAIMNKALVGLLLITKARYSMTSNLHPQSVQRSAWKPKANAP</sequence>
<dbReference type="OrthoDB" id="3147600at2759"/>
<evidence type="ECO:0000313" key="2">
    <source>
        <dbReference type="Proteomes" id="UP000053477"/>
    </source>
</evidence>
<dbReference type="InterPro" id="IPR016181">
    <property type="entry name" value="Acyl_CoA_acyltransferase"/>
</dbReference>
<organism evidence="1 2">
    <name type="scientific">Schizopora paradoxa</name>
    <dbReference type="NCBI Taxonomy" id="27342"/>
    <lineage>
        <taxon>Eukaryota</taxon>
        <taxon>Fungi</taxon>
        <taxon>Dikarya</taxon>
        <taxon>Basidiomycota</taxon>
        <taxon>Agaricomycotina</taxon>
        <taxon>Agaricomycetes</taxon>
        <taxon>Hymenochaetales</taxon>
        <taxon>Schizoporaceae</taxon>
        <taxon>Schizopora</taxon>
    </lineage>
</organism>
<proteinExistence type="predicted"/>
<dbReference type="CDD" id="cd04301">
    <property type="entry name" value="NAT_SF"/>
    <property type="match status" value="1"/>
</dbReference>
<name>A0A0H2R0Y9_9AGAM</name>
<dbReference type="SUPFAM" id="SSF55729">
    <property type="entry name" value="Acyl-CoA N-acyltransferases (Nat)"/>
    <property type="match status" value="1"/>
</dbReference>